<organism evidence="1 2">
    <name type="scientific">Pseudobacteroides cellulosolvens ATCC 35603 = DSM 2933</name>
    <dbReference type="NCBI Taxonomy" id="398512"/>
    <lineage>
        <taxon>Bacteria</taxon>
        <taxon>Bacillati</taxon>
        <taxon>Bacillota</taxon>
        <taxon>Clostridia</taxon>
        <taxon>Eubacteriales</taxon>
        <taxon>Oscillospiraceae</taxon>
        <taxon>Pseudobacteroides</taxon>
    </lineage>
</organism>
<keyword evidence="2" id="KW-1185">Reference proteome</keyword>
<name>A0A0L6JIU3_9FIRM</name>
<proteinExistence type="predicted"/>
<dbReference type="eggNOG" id="COG1708">
    <property type="taxonomic scope" value="Bacteria"/>
</dbReference>
<evidence type="ECO:0000313" key="2">
    <source>
        <dbReference type="Proteomes" id="UP000036923"/>
    </source>
</evidence>
<protein>
    <submittedName>
        <fullName evidence="1">DNA polymerase beta domain protein region</fullName>
    </submittedName>
</protein>
<evidence type="ECO:0000313" key="1">
    <source>
        <dbReference type="EMBL" id="KNY25664.1"/>
    </source>
</evidence>
<comment type="caution">
    <text evidence="1">The sequence shown here is derived from an EMBL/GenBank/DDBJ whole genome shotgun (WGS) entry which is preliminary data.</text>
</comment>
<accession>A0A0L6JIU3</accession>
<sequence length="320" mass="36991">MRYETRFAYMERTLTMNKIEQAELRIRYQSAIDQFIDKIRDDINVIAVIVSGSVAYDVIWEKSDVDITIVVRDQKLMSESLSIVEDGITFNVYMKQRSLFKRGMEQAVGGSILQSYLSNGKIVYTTDESLYDFFEDIKQIGEDDMALTALNIANELISIMHKVQKWMTARNDLIYSQYFLLKAAEPIANMELCIRGIPTSRSAIQKAIDLNPEIMRVFYQEPMEHLLTEAELNNGVKLLDSYIEDKMDIFKKPIIEYLSDQEIRTTSMIANHLRSDSHFIIESLDYLSEKGVIEKVSQIIKLTPKSRLSIEEIGFLYIPL</sequence>
<dbReference type="AlphaFoldDB" id="A0A0L6JIU3"/>
<dbReference type="PATRIC" id="fig|398512.5.peg.959"/>
<gene>
    <name evidence="1" type="ORF">Bccel_0924</name>
</gene>
<dbReference type="Proteomes" id="UP000036923">
    <property type="component" value="Unassembled WGS sequence"/>
</dbReference>
<dbReference type="Gene3D" id="3.30.460.10">
    <property type="entry name" value="Beta Polymerase, domain 2"/>
    <property type="match status" value="1"/>
</dbReference>
<dbReference type="STRING" id="398512.Bccel_0924"/>
<reference evidence="2" key="1">
    <citation type="submission" date="2015-07" db="EMBL/GenBank/DDBJ databases">
        <title>Near-Complete Genome Sequence of the Cellulolytic Bacterium Bacteroides (Pseudobacteroides) cellulosolvens ATCC 35603.</title>
        <authorList>
            <person name="Dassa B."/>
            <person name="Utturkar S.M."/>
            <person name="Klingeman D.M."/>
            <person name="Hurt R.A."/>
            <person name="Keller M."/>
            <person name="Xu J."/>
            <person name="Reddy Y.H.K."/>
            <person name="Borovok I."/>
            <person name="Grinberg I.R."/>
            <person name="Lamed R."/>
            <person name="Zhivin O."/>
            <person name="Bayer E.A."/>
            <person name="Brown S.D."/>
        </authorList>
    </citation>
    <scope>NUCLEOTIDE SEQUENCE [LARGE SCALE GENOMIC DNA]</scope>
    <source>
        <strain evidence="2">DSM 2933</strain>
    </source>
</reference>
<dbReference type="EMBL" id="LGTC01000001">
    <property type="protein sequence ID" value="KNY25664.1"/>
    <property type="molecule type" value="Genomic_DNA"/>
</dbReference>
<dbReference type="InterPro" id="IPR043519">
    <property type="entry name" value="NT_sf"/>
</dbReference>
<dbReference type="SUPFAM" id="SSF81301">
    <property type="entry name" value="Nucleotidyltransferase"/>
    <property type="match status" value="1"/>
</dbReference>